<evidence type="ECO:0000259" key="3">
    <source>
        <dbReference type="Pfam" id="PF19305"/>
    </source>
</evidence>
<evidence type="ECO:0000259" key="2">
    <source>
        <dbReference type="Pfam" id="PF03972"/>
    </source>
</evidence>
<keyword evidence="5" id="KW-1185">Reference proteome</keyword>
<proteinExistence type="inferred from homology"/>
<accession>A0ABY2SKS4</accession>
<sequence length="462" mass="48287">MTTSPDASLTPLSVWLSSLTEEALPAEVRHVALRCLVDTVGVMLAGAKTRQGQLAQRHALETGAAGPAQLAAGRVVCGAPAAAFANGVAAHALDFDDNCYAGFVHGSAVIAPAALATAQWLDASGSALITALAVGAECQYRIGLSLGRKLYDRGWWTTGLLGRIGATAAAAWLMGLTEQQFGHALGLAIAGAGGAKSVFGSDAKPLLAGQAAEAGVRSAMLARLGASAPADALSGRYGLAALCNDGRLDGGALAAGGHRWCLLNPGVDIKRIPVCLSSHAAVDAVLYLAERHRFSPAAIRRIECDVPPIVRANLAYDHPATPQQAQFSMPFALAAALCFGDLTLSHLDARVLADPRMRHLMERVVMKSGSYWRDPTLARDAPEGAEVTITLEDGLAYCHRVDQAYGTAAHPLDDTALERKFMQCAGPVIGKQEAGAVLRRLWSAPTLTSLDWLLGVPSRQQE</sequence>
<protein>
    <submittedName>
        <fullName evidence="4">MmgE/PrpD family protein</fullName>
    </submittedName>
</protein>
<evidence type="ECO:0000313" key="4">
    <source>
        <dbReference type="EMBL" id="TKI06056.1"/>
    </source>
</evidence>
<dbReference type="EMBL" id="SZPQ01000015">
    <property type="protein sequence ID" value="TKI06056.1"/>
    <property type="molecule type" value="Genomic_DNA"/>
</dbReference>
<dbReference type="SUPFAM" id="SSF103378">
    <property type="entry name" value="2-methylcitrate dehydratase PrpD"/>
    <property type="match status" value="1"/>
</dbReference>
<feature type="domain" description="MmgE/PrpD C-terminal" evidence="3">
    <location>
        <begin position="273"/>
        <end position="442"/>
    </location>
</feature>
<comment type="caution">
    <text evidence="4">The sequence shown here is derived from an EMBL/GenBank/DDBJ whole genome shotgun (WGS) entry which is preliminary data.</text>
</comment>
<name>A0ABY2SKS4_9HYPH</name>
<dbReference type="InterPro" id="IPR005656">
    <property type="entry name" value="MmgE_PrpD"/>
</dbReference>
<dbReference type="InterPro" id="IPR042183">
    <property type="entry name" value="MmgE/PrpD_sf_1"/>
</dbReference>
<dbReference type="InterPro" id="IPR045336">
    <property type="entry name" value="MmgE_PrpD_N"/>
</dbReference>
<dbReference type="InterPro" id="IPR042188">
    <property type="entry name" value="MmgE/PrpD_sf_2"/>
</dbReference>
<comment type="similarity">
    <text evidence="1">Belongs to the PrpD family.</text>
</comment>
<feature type="domain" description="MmgE/PrpD N-terminal" evidence="2">
    <location>
        <begin position="12"/>
        <end position="246"/>
    </location>
</feature>
<dbReference type="InterPro" id="IPR045337">
    <property type="entry name" value="MmgE_PrpD_C"/>
</dbReference>
<evidence type="ECO:0000313" key="5">
    <source>
        <dbReference type="Proteomes" id="UP000305202"/>
    </source>
</evidence>
<dbReference type="PANTHER" id="PTHR16943">
    <property type="entry name" value="2-METHYLCITRATE DEHYDRATASE-RELATED"/>
    <property type="match status" value="1"/>
</dbReference>
<dbReference type="Gene3D" id="3.30.1330.120">
    <property type="entry name" value="2-methylcitrate dehydratase PrpD"/>
    <property type="match status" value="1"/>
</dbReference>
<gene>
    <name evidence="4" type="ORF">FCN80_11060</name>
</gene>
<dbReference type="Proteomes" id="UP000305202">
    <property type="component" value="Unassembled WGS sequence"/>
</dbReference>
<organism evidence="4 5">
    <name type="scientific">Martelella alba</name>
    <dbReference type="NCBI Taxonomy" id="2590451"/>
    <lineage>
        <taxon>Bacteria</taxon>
        <taxon>Pseudomonadati</taxon>
        <taxon>Pseudomonadota</taxon>
        <taxon>Alphaproteobacteria</taxon>
        <taxon>Hyphomicrobiales</taxon>
        <taxon>Aurantimonadaceae</taxon>
        <taxon>Martelella</taxon>
    </lineage>
</organism>
<dbReference type="InterPro" id="IPR036148">
    <property type="entry name" value="MmgE/PrpD_sf"/>
</dbReference>
<reference evidence="4 5" key="1">
    <citation type="submission" date="2019-04" db="EMBL/GenBank/DDBJ databases">
        <authorList>
            <person name="Li M."/>
            <person name="Gao C."/>
        </authorList>
    </citation>
    <scope>NUCLEOTIDE SEQUENCE [LARGE SCALE GENOMIC DNA]</scope>
    <source>
        <strain evidence="4 5">BGMRC 2031</strain>
    </source>
</reference>
<dbReference type="Gene3D" id="1.10.4100.10">
    <property type="entry name" value="2-methylcitrate dehydratase PrpD"/>
    <property type="match status" value="1"/>
</dbReference>
<dbReference type="Pfam" id="PF19305">
    <property type="entry name" value="MmgE_PrpD_C"/>
    <property type="match status" value="1"/>
</dbReference>
<dbReference type="PANTHER" id="PTHR16943:SF8">
    <property type="entry name" value="2-METHYLCITRATE DEHYDRATASE"/>
    <property type="match status" value="1"/>
</dbReference>
<dbReference type="RefSeq" id="WP_136990223.1">
    <property type="nucleotide sequence ID" value="NZ_SZPQ01000015.1"/>
</dbReference>
<evidence type="ECO:0000256" key="1">
    <source>
        <dbReference type="ARBA" id="ARBA00006174"/>
    </source>
</evidence>
<dbReference type="Pfam" id="PF03972">
    <property type="entry name" value="MmgE_PrpD_N"/>
    <property type="match status" value="1"/>
</dbReference>